<protein>
    <submittedName>
        <fullName evidence="1">Uncharacterized protein</fullName>
    </submittedName>
</protein>
<evidence type="ECO:0000313" key="2">
    <source>
        <dbReference type="Proteomes" id="UP001597264"/>
    </source>
</evidence>
<proteinExistence type="predicted"/>
<name>A0ABW3U515_9GAMM</name>
<reference evidence="2" key="1">
    <citation type="journal article" date="2019" name="Int. J. Syst. Evol. Microbiol.">
        <title>The Global Catalogue of Microorganisms (GCM) 10K type strain sequencing project: providing services to taxonomists for standard genome sequencing and annotation.</title>
        <authorList>
            <consortium name="The Broad Institute Genomics Platform"/>
            <consortium name="The Broad Institute Genome Sequencing Center for Infectious Disease"/>
            <person name="Wu L."/>
            <person name="Ma J."/>
        </authorList>
    </citation>
    <scope>NUCLEOTIDE SEQUENCE [LARGE SCALE GENOMIC DNA]</scope>
    <source>
        <strain evidence="2">CCUG 54356</strain>
    </source>
</reference>
<gene>
    <name evidence="1" type="ORF">ACFQ2X_04310</name>
</gene>
<accession>A0ABW3U515</accession>
<keyword evidence="2" id="KW-1185">Reference proteome</keyword>
<dbReference type="Proteomes" id="UP001597264">
    <property type="component" value="Unassembled WGS sequence"/>
</dbReference>
<dbReference type="EMBL" id="JBHTLR010000005">
    <property type="protein sequence ID" value="MFD1215812.1"/>
    <property type="molecule type" value="Genomic_DNA"/>
</dbReference>
<dbReference type="RefSeq" id="WP_230436440.1">
    <property type="nucleotide sequence ID" value="NZ_CP087715.1"/>
</dbReference>
<comment type="caution">
    <text evidence="1">The sequence shown here is derived from an EMBL/GenBank/DDBJ whole genome shotgun (WGS) entry which is preliminary data.</text>
</comment>
<evidence type="ECO:0000313" key="1">
    <source>
        <dbReference type="EMBL" id="MFD1215812.1"/>
    </source>
</evidence>
<sequence>MKIDNSQLNLFEELSEDFRFFIVKNLKDCLKNTDLPDSDKEEICGEFLAELCANLDQGEWENNGKYYRPVVGFIDSKSLQSWDSETRFIIPYQAYHHHDKVWDEIEDMYENA</sequence>
<organism evidence="1 2">
    <name type="scientific">Microbulbifer celer</name>
    <dbReference type="NCBI Taxonomy" id="435905"/>
    <lineage>
        <taxon>Bacteria</taxon>
        <taxon>Pseudomonadati</taxon>
        <taxon>Pseudomonadota</taxon>
        <taxon>Gammaproteobacteria</taxon>
        <taxon>Cellvibrionales</taxon>
        <taxon>Microbulbiferaceae</taxon>
        <taxon>Microbulbifer</taxon>
    </lineage>
</organism>